<organism evidence="2 3">
    <name type="scientific">Kibdelosporangium aridum</name>
    <dbReference type="NCBI Taxonomy" id="2030"/>
    <lineage>
        <taxon>Bacteria</taxon>
        <taxon>Bacillati</taxon>
        <taxon>Actinomycetota</taxon>
        <taxon>Actinomycetes</taxon>
        <taxon>Pseudonocardiales</taxon>
        <taxon>Pseudonocardiaceae</taxon>
        <taxon>Kibdelosporangium</taxon>
    </lineage>
</organism>
<feature type="domain" description="N-acetyltransferase" evidence="1">
    <location>
        <begin position="34"/>
        <end position="180"/>
    </location>
</feature>
<keyword evidence="2" id="KW-0808">Transferase</keyword>
<dbReference type="PANTHER" id="PTHR41700">
    <property type="entry name" value="GCN5-RELATED N-ACETYLTRANSFERASE"/>
    <property type="match status" value="1"/>
</dbReference>
<evidence type="ECO:0000259" key="1">
    <source>
        <dbReference type="PROSITE" id="PS51186"/>
    </source>
</evidence>
<dbReference type="InterPro" id="IPR016181">
    <property type="entry name" value="Acyl_CoA_acyltransferase"/>
</dbReference>
<dbReference type="PANTHER" id="PTHR41700:SF1">
    <property type="entry name" value="N-ACETYLTRANSFERASE DOMAIN-CONTAINING PROTEIN"/>
    <property type="match status" value="1"/>
</dbReference>
<accession>A0A1W2B0W9</accession>
<sequence>MTKADRAVSMDNVTELLDDNAVRVASSAAQAAGVVVRELADLDDLNRVYRLYNEIWRPDPTNPPVTTELLRAMTKAGNYVSGAFDGDRLVGACVGFFGTPPGVRLHSHVAGVSPAAMGRSVGYALKLHQRAWAISRGLTAIEWTFDPLVSRNAYFNLTKLGAVVAEYLPNFYGGMRDGINGDDESDRLLVQWNLHATKVTYGDRSAVVALGRSATGLPVVGTVDGPELVVAAPPDIESLRRTDPAGAREWRVAVREVLGTLLAEGAWVTGFDRSGWYRVTRKDSR</sequence>
<dbReference type="Pfam" id="PF13480">
    <property type="entry name" value="Acetyltransf_6"/>
    <property type="match status" value="1"/>
</dbReference>
<gene>
    <name evidence="2" type="ORF">SAMN05661093_01226</name>
</gene>
<dbReference type="AlphaFoldDB" id="A0A1W2B0W9"/>
<dbReference type="Gene3D" id="3.40.630.30">
    <property type="match status" value="1"/>
</dbReference>
<proteinExistence type="predicted"/>
<dbReference type="InterPro" id="IPR000182">
    <property type="entry name" value="GNAT_dom"/>
</dbReference>
<dbReference type="SUPFAM" id="SSF55729">
    <property type="entry name" value="Acyl-CoA N-acyltransferases (Nat)"/>
    <property type="match status" value="1"/>
</dbReference>
<protein>
    <submittedName>
        <fullName evidence="2">Predicted acetyltransferase, GNAT superfamily</fullName>
    </submittedName>
</protein>
<dbReference type="EMBL" id="FWXV01000001">
    <property type="protein sequence ID" value="SMC66048.1"/>
    <property type="molecule type" value="Genomic_DNA"/>
</dbReference>
<dbReference type="GO" id="GO:0016747">
    <property type="term" value="F:acyltransferase activity, transferring groups other than amino-acyl groups"/>
    <property type="evidence" value="ECO:0007669"/>
    <property type="project" value="InterPro"/>
</dbReference>
<dbReference type="Proteomes" id="UP000192674">
    <property type="component" value="Unassembled WGS sequence"/>
</dbReference>
<keyword evidence="3" id="KW-1185">Reference proteome</keyword>
<dbReference type="InterPro" id="IPR038740">
    <property type="entry name" value="BioF2-like_GNAT_dom"/>
</dbReference>
<evidence type="ECO:0000313" key="2">
    <source>
        <dbReference type="EMBL" id="SMC66048.1"/>
    </source>
</evidence>
<evidence type="ECO:0000313" key="3">
    <source>
        <dbReference type="Proteomes" id="UP000192674"/>
    </source>
</evidence>
<dbReference type="InterPro" id="IPR038764">
    <property type="entry name" value="GNAT_N_AcTrfase_prd"/>
</dbReference>
<dbReference type="PROSITE" id="PS51186">
    <property type="entry name" value="GNAT"/>
    <property type="match status" value="1"/>
</dbReference>
<reference evidence="2 3" key="1">
    <citation type="submission" date="2017-04" db="EMBL/GenBank/DDBJ databases">
        <authorList>
            <person name="Afonso C.L."/>
            <person name="Miller P.J."/>
            <person name="Scott M.A."/>
            <person name="Spackman E."/>
            <person name="Goraichik I."/>
            <person name="Dimitrov K.M."/>
            <person name="Suarez D.L."/>
            <person name="Swayne D.E."/>
        </authorList>
    </citation>
    <scope>NUCLEOTIDE SEQUENCE [LARGE SCALE GENOMIC DNA]</scope>
    <source>
        <strain evidence="2 3">DSM 43828</strain>
    </source>
</reference>
<name>A0A1W2B0W9_KIBAR</name>